<feature type="domain" description="AB hydrolase-1" evidence="5">
    <location>
        <begin position="64"/>
        <end position="303"/>
    </location>
</feature>
<feature type="active site" description="Charge relay system" evidence="4">
    <location>
        <position position="297"/>
    </location>
</feature>
<accession>A0A1J5NHJ1</accession>
<dbReference type="GO" id="GO:0047372">
    <property type="term" value="F:monoacylglycerol lipase activity"/>
    <property type="evidence" value="ECO:0007669"/>
    <property type="project" value="TreeGrafter"/>
</dbReference>
<comment type="similarity">
    <text evidence="1">Belongs to the AB hydrolase superfamily. AB hydrolase 4 family.</text>
</comment>
<dbReference type="PANTHER" id="PTHR10794">
    <property type="entry name" value="ABHYDROLASE DOMAIN-CONTAINING PROTEIN"/>
    <property type="match status" value="1"/>
</dbReference>
<dbReference type="InterPro" id="IPR000952">
    <property type="entry name" value="AB_hydrolase_4_CS"/>
</dbReference>
<dbReference type="InterPro" id="IPR050960">
    <property type="entry name" value="AB_hydrolase_4_sf"/>
</dbReference>
<dbReference type="EMBL" id="LKAQ01000004">
    <property type="protein sequence ID" value="OIQ51161.1"/>
    <property type="molecule type" value="Genomic_DNA"/>
</dbReference>
<evidence type="ECO:0000256" key="1">
    <source>
        <dbReference type="ARBA" id="ARBA00010884"/>
    </source>
</evidence>
<dbReference type="GO" id="GO:0034338">
    <property type="term" value="F:short-chain carboxylesterase activity"/>
    <property type="evidence" value="ECO:0007669"/>
    <property type="project" value="TreeGrafter"/>
</dbReference>
<proteinExistence type="inferred from homology"/>
<keyword evidence="2" id="KW-0719">Serine esterase</keyword>
<evidence type="ECO:0000313" key="6">
    <source>
        <dbReference type="EMBL" id="OIQ51161.1"/>
    </source>
</evidence>
<gene>
    <name evidence="6" type="ORF">BerOc1_03106</name>
</gene>
<evidence type="ECO:0000313" key="7">
    <source>
        <dbReference type="Proteomes" id="UP000181901"/>
    </source>
</evidence>
<dbReference type="Gene3D" id="3.40.50.1820">
    <property type="entry name" value="alpha/beta hydrolase"/>
    <property type="match status" value="1"/>
</dbReference>
<dbReference type="PROSITE" id="PS01133">
    <property type="entry name" value="UPF0017"/>
    <property type="match status" value="1"/>
</dbReference>
<sequence>MPVLPIPDYRPPFPFASGHMATLYPPLFRLTPLTAPEPERVELADSDFLDLDWHRSRTGETDRLVIVSHGLEGNSRKKYVLGMAAMATKNGWDAACWSQRGCGEEPNRLPRCYHSGETGDLHEIILHCLSTGRYGRVVLIGFSMGGNQILKYLGEAPDRVPEQVVGAVAFSTPCDLGAAERVISSHHIYFEYFMRGLRRKMREKGGRFPDVVDASKLKGIRSLREFDDRFTAPMGGFADAADYYAKASSLQFLRAVRVPALLVNAQNDPFLTPTCFPVAEAMSNPRLFLETPVHGGHVGFVSKDKENVYWSERRAEAFLNQFPA</sequence>
<organism evidence="6 7">
    <name type="scientific">Pseudodesulfovibrio hydrargyri</name>
    <dbReference type="NCBI Taxonomy" id="2125990"/>
    <lineage>
        <taxon>Bacteria</taxon>
        <taxon>Pseudomonadati</taxon>
        <taxon>Thermodesulfobacteriota</taxon>
        <taxon>Desulfovibrionia</taxon>
        <taxon>Desulfovibrionales</taxon>
        <taxon>Desulfovibrionaceae</taxon>
    </lineage>
</organism>
<dbReference type="SUPFAM" id="SSF53474">
    <property type="entry name" value="alpha/beta-Hydrolases"/>
    <property type="match status" value="1"/>
</dbReference>
<dbReference type="PANTHER" id="PTHR10794:SF94">
    <property type="entry name" value="ESTERASE YHET-RELATED"/>
    <property type="match status" value="1"/>
</dbReference>
<dbReference type="PIRSF" id="PIRSF005211">
    <property type="entry name" value="Ab_hydro_YheT"/>
    <property type="match status" value="1"/>
</dbReference>
<dbReference type="Pfam" id="PF00561">
    <property type="entry name" value="Abhydrolase_1"/>
    <property type="match status" value="1"/>
</dbReference>
<name>A0A1J5NHJ1_9BACT</name>
<protein>
    <submittedName>
        <fullName evidence="6">Putative hydrolase</fullName>
    </submittedName>
</protein>
<evidence type="ECO:0000256" key="3">
    <source>
        <dbReference type="ARBA" id="ARBA00022801"/>
    </source>
</evidence>
<evidence type="ECO:0000256" key="2">
    <source>
        <dbReference type="ARBA" id="ARBA00022487"/>
    </source>
</evidence>
<dbReference type="InterPro" id="IPR012020">
    <property type="entry name" value="ABHD4"/>
</dbReference>
<feature type="active site" description="Charge relay system" evidence="4">
    <location>
        <position position="268"/>
    </location>
</feature>
<dbReference type="AlphaFoldDB" id="A0A1J5NHJ1"/>
<dbReference type="InterPro" id="IPR000073">
    <property type="entry name" value="AB_hydrolase_1"/>
</dbReference>
<evidence type="ECO:0000256" key="4">
    <source>
        <dbReference type="PIRSR" id="PIRSR005211-1"/>
    </source>
</evidence>
<dbReference type="Proteomes" id="UP000181901">
    <property type="component" value="Unassembled WGS sequence"/>
</dbReference>
<keyword evidence="3 6" id="KW-0378">Hydrolase</keyword>
<comment type="caution">
    <text evidence="6">The sequence shown here is derived from an EMBL/GenBank/DDBJ whole genome shotgun (WGS) entry which is preliminary data.</text>
</comment>
<dbReference type="RefSeq" id="WP_071546538.1">
    <property type="nucleotide sequence ID" value="NZ_LKAQ01000004.1"/>
</dbReference>
<feature type="active site" description="Charge relay system" evidence="4">
    <location>
        <position position="143"/>
    </location>
</feature>
<reference evidence="6 7" key="1">
    <citation type="submission" date="2015-09" db="EMBL/GenBank/DDBJ databases">
        <title>Genome of Desulfovibrio dechloracetivorans BerOc1, a mercury methylating strain isolated from highly hydrocarbons and metals contaminated coastal sediments.</title>
        <authorList>
            <person name="Goni Urriza M."/>
            <person name="Gassie C."/>
            <person name="Bouchez O."/>
            <person name="Klopp C."/>
            <person name="Ranchou-Peyruse A."/>
            <person name="Remy G."/>
        </authorList>
    </citation>
    <scope>NUCLEOTIDE SEQUENCE [LARGE SCALE GENOMIC DNA]</scope>
    <source>
        <strain evidence="6 7">BerOc1</strain>
    </source>
</reference>
<dbReference type="OrthoDB" id="332676at2"/>
<keyword evidence="7" id="KW-1185">Reference proteome</keyword>
<dbReference type="InterPro" id="IPR029058">
    <property type="entry name" value="AB_hydrolase_fold"/>
</dbReference>
<evidence type="ECO:0000259" key="5">
    <source>
        <dbReference type="Pfam" id="PF00561"/>
    </source>
</evidence>